<dbReference type="RefSeq" id="WP_135246900.1">
    <property type="nucleotide sequence ID" value="NZ_SIHO01000003.1"/>
</dbReference>
<dbReference type="AlphaFoldDB" id="A0A4Y9ELS1"/>
<reference evidence="2 3" key="1">
    <citation type="submission" date="2019-02" db="EMBL/GenBank/DDBJ databases">
        <title>Polymorphobacter sp. isolated from the lake at the Tibet of China.</title>
        <authorList>
            <person name="Li A."/>
        </authorList>
    </citation>
    <scope>NUCLEOTIDE SEQUENCE [LARGE SCALE GENOMIC DNA]</scope>
    <source>
        <strain evidence="2 3">DJ1R-1</strain>
    </source>
</reference>
<keyword evidence="3" id="KW-1185">Reference proteome</keyword>
<name>A0A4Y9ELS1_9SPHN</name>
<gene>
    <name evidence="2" type="ORF">EUV02_14005</name>
</gene>
<evidence type="ECO:0000256" key="1">
    <source>
        <dbReference type="SAM" id="SignalP"/>
    </source>
</evidence>
<dbReference type="EMBL" id="SIHO01000003">
    <property type="protein sequence ID" value="TFU01396.1"/>
    <property type="molecule type" value="Genomic_DNA"/>
</dbReference>
<feature type="chain" id="PRO_5021186836" description="PEP-CTERM sorting domain-containing protein" evidence="1">
    <location>
        <begin position="23"/>
        <end position="281"/>
    </location>
</feature>
<comment type="caution">
    <text evidence="2">The sequence shown here is derived from an EMBL/GenBank/DDBJ whole genome shotgun (WGS) entry which is preliminary data.</text>
</comment>
<sequence>MNKLLVLLASGAAALAANSATAQMIIDNGTIQIGVDSLAQLNIYNNAYYSAGGTLPVGLRDLRTGYESTSPGCLCEGWGIADLGSNTSGYANNSAGTGGLNFVRFTSGGTGTHDFTPSASPNLYKVLVTLTNNSATQSGVLVYRRTMDWDIEPTPFSEYSTVQGTGDNIVANDNGFCSSDPLSVCDPLLASGNFVDSGPWDHGANFDITFSPLAAGQSLNFSIFYGAAPTERAAYAALSAVGSNIYSFGQNNADISGGNGSTFIFAFAGGSRGSLVPEPAS</sequence>
<organism evidence="2 3">
    <name type="scientific">Glacieibacterium arshaanense</name>
    <dbReference type="NCBI Taxonomy" id="2511025"/>
    <lineage>
        <taxon>Bacteria</taxon>
        <taxon>Pseudomonadati</taxon>
        <taxon>Pseudomonadota</taxon>
        <taxon>Alphaproteobacteria</taxon>
        <taxon>Sphingomonadales</taxon>
        <taxon>Sphingosinicellaceae</taxon>
        <taxon>Glacieibacterium</taxon>
    </lineage>
</organism>
<protein>
    <recommendedName>
        <fullName evidence="4">PEP-CTERM sorting domain-containing protein</fullName>
    </recommendedName>
</protein>
<feature type="signal peptide" evidence="1">
    <location>
        <begin position="1"/>
        <end position="22"/>
    </location>
</feature>
<accession>A0A4Y9ELS1</accession>
<evidence type="ECO:0008006" key="4">
    <source>
        <dbReference type="Google" id="ProtNLM"/>
    </source>
</evidence>
<evidence type="ECO:0000313" key="3">
    <source>
        <dbReference type="Proteomes" id="UP000297737"/>
    </source>
</evidence>
<dbReference type="Proteomes" id="UP000297737">
    <property type="component" value="Unassembled WGS sequence"/>
</dbReference>
<dbReference type="OrthoDB" id="5003858at2"/>
<proteinExistence type="predicted"/>
<keyword evidence="1" id="KW-0732">Signal</keyword>
<evidence type="ECO:0000313" key="2">
    <source>
        <dbReference type="EMBL" id="TFU01396.1"/>
    </source>
</evidence>